<proteinExistence type="predicted"/>
<protein>
    <submittedName>
        <fullName evidence="1">Uncharacterized protein</fullName>
    </submittedName>
</protein>
<name>B6XUP5_9BIFI</name>
<sequence length="41" mass="4762">MDRPMVAAVAMMVTMMMTSMLRPLFLVTLFHAFFTTNMMFP</sequence>
<evidence type="ECO:0000313" key="2">
    <source>
        <dbReference type="Proteomes" id="UP000003882"/>
    </source>
</evidence>
<dbReference type="AlphaFoldDB" id="B6XUP5"/>
<dbReference type="EMBL" id="ABXY01000011">
    <property type="protein sequence ID" value="EEB21680.1"/>
    <property type="molecule type" value="Genomic_DNA"/>
</dbReference>
<reference evidence="1 2" key="1">
    <citation type="submission" date="2008-10" db="EMBL/GenBank/DDBJ databases">
        <title>Draft genome sequence of Bifidobacterium catenulatum (DSM 16992).</title>
        <authorList>
            <person name="Sudarsanam P."/>
            <person name="Ley R."/>
            <person name="Guruge J."/>
            <person name="Turnbaugh P.J."/>
            <person name="Mahowald M."/>
            <person name="Liep D."/>
            <person name="Gordon J."/>
        </authorList>
    </citation>
    <scope>NUCLEOTIDE SEQUENCE [LARGE SCALE GENOMIC DNA]</scope>
    <source>
        <strain evidence="1 2">DSM 16992</strain>
    </source>
</reference>
<organism evidence="1 2">
    <name type="scientific">Bifidobacterium catenulatum DSM 16992 = JCM 1194 = LMG 11043</name>
    <dbReference type="NCBI Taxonomy" id="566552"/>
    <lineage>
        <taxon>Bacteria</taxon>
        <taxon>Bacillati</taxon>
        <taxon>Actinomycetota</taxon>
        <taxon>Actinomycetes</taxon>
        <taxon>Bifidobacteriales</taxon>
        <taxon>Bifidobacteriaceae</taxon>
        <taxon>Bifidobacterium</taxon>
    </lineage>
</organism>
<accession>B6XUP5</accession>
<comment type="caution">
    <text evidence="1">The sequence shown here is derived from an EMBL/GenBank/DDBJ whole genome shotgun (WGS) entry which is preliminary data.</text>
</comment>
<dbReference type="Proteomes" id="UP000003882">
    <property type="component" value="Unassembled WGS sequence"/>
</dbReference>
<reference evidence="1 2" key="2">
    <citation type="submission" date="2008-10" db="EMBL/GenBank/DDBJ databases">
        <authorList>
            <person name="Fulton L."/>
            <person name="Clifton S."/>
            <person name="Fulton B."/>
            <person name="Xu J."/>
            <person name="Minx P."/>
            <person name="Pepin K.H."/>
            <person name="Johnson M."/>
            <person name="Bhonagiri V."/>
            <person name="Nash W.E."/>
            <person name="Mardis E.R."/>
            <person name="Wilson R.K."/>
        </authorList>
    </citation>
    <scope>NUCLEOTIDE SEQUENCE [LARGE SCALE GENOMIC DNA]</scope>
    <source>
        <strain evidence="1 2">DSM 16992</strain>
    </source>
</reference>
<evidence type="ECO:0000313" key="1">
    <source>
        <dbReference type="EMBL" id="EEB21680.1"/>
    </source>
</evidence>
<gene>
    <name evidence="1" type="ORF">BIFCAT_00638</name>
</gene>